<protein>
    <submittedName>
        <fullName evidence="1">Uncharacterized protein</fullName>
    </submittedName>
</protein>
<reference evidence="1" key="5">
    <citation type="journal article" date="2021" name="G3 (Bethesda)">
        <title>Aegilops tauschii genome assembly Aet v5.0 features greater sequence contiguity and improved annotation.</title>
        <authorList>
            <person name="Wang L."/>
            <person name="Zhu T."/>
            <person name="Rodriguez J.C."/>
            <person name="Deal K.R."/>
            <person name="Dubcovsky J."/>
            <person name="McGuire P.E."/>
            <person name="Lux T."/>
            <person name="Spannagl M."/>
            <person name="Mayer K.F.X."/>
            <person name="Baldrich P."/>
            <person name="Meyers B.C."/>
            <person name="Huo N."/>
            <person name="Gu Y.Q."/>
            <person name="Zhou H."/>
            <person name="Devos K.M."/>
            <person name="Bennetzen J.L."/>
            <person name="Unver T."/>
            <person name="Budak H."/>
            <person name="Gulick P.J."/>
            <person name="Galiba G."/>
            <person name="Kalapos B."/>
            <person name="Nelson D.R."/>
            <person name="Li P."/>
            <person name="You F.M."/>
            <person name="Luo M.C."/>
            <person name="Dvorak J."/>
        </authorList>
    </citation>
    <scope>NUCLEOTIDE SEQUENCE [LARGE SCALE GENOMIC DNA]</scope>
    <source>
        <strain evidence="1">cv. AL8/78</strain>
    </source>
</reference>
<accession>A0A452XZE5</accession>
<organism evidence="1 2">
    <name type="scientific">Aegilops tauschii subsp. strangulata</name>
    <name type="common">Goatgrass</name>
    <dbReference type="NCBI Taxonomy" id="200361"/>
    <lineage>
        <taxon>Eukaryota</taxon>
        <taxon>Viridiplantae</taxon>
        <taxon>Streptophyta</taxon>
        <taxon>Embryophyta</taxon>
        <taxon>Tracheophyta</taxon>
        <taxon>Spermatophyta</taxon>
        <taxon>Magnoliopsida</taxon>
        <taxon>Liliopsida</taxon>
        <taxon>Poales</taxon>
        <taxon>Poaceae</taxon>
        <taxon>BOP clade</taxon>
        <taxon>Pooideae</taxon>
        <taxon>Triticodae</taxon>
        <taxon>Triticeae</taxon>
        <taxon>Triticinae</taxon>
        <taxon>Aegilops</taxon>
    </lineage>
</organism>
<dbReference type="EnsemblPlants" id="AET1Gv20230600.13">
    <property type="protein sequence ID" value="AET1Gv20230600.13"/>
    <property type="gene ID" value="AET1Gv20230600"/>
</dbReference>
<evidence type="ECO:0000313" key="1">
    <source>
        <dbReference type="EnsemblPlants" id="AET1Gv20230600.13"/>
    </source>
</evidence>
<reference evidence="1" key="4">
    <citation type="submission" date="2019-03" db="UniProtKB">
        <authorList>
            <consortium name="EnsemblPlants"/>
        </authorList>
    </citation>
    <scope>IDENTIFICATION</scope>
</reference>
<evidence type="ECO:0000313" key="2">
    <source>
        <dbReference type="Proteomes" id="UP000015105"/>
    </source>
</evidence>
<sequence>MIWFSVFVMMHIDHGLTLRMPRHEKYRSLLVQIKHDYNCWRCQSVTWLQERMTKIHENKVADNGPTLNNPS</sequence>
<proteinExistence type="predicted"/>
<reference evidence="2" key="2">
    <citation type="journal article" date="2017" name="Nat. Plants">
        <title>The Aegilops tauschii genome reveals multiple impacts of transposons.</title>
        <authorList>
            <person name="Zhao G."/>
            <person name="Zou C."/>
            <person name="Li K."/>
            <person name="Wang K."/>
            <person name="Li T."/>
            <person name="Gao L."/>
            <person name="Zhang X."/>
            <person name="Wang H."/>
            <person name="Yang Z."/>
            <person name="Liu X."/>
            <person name="Jiang W."/>
            <person name="Mao L."/>
            <person name="Kong X."/>
            <person name="Jiao Y."/>
            <person name="Jia J."/>
        </authorList>
    </citation>
    <scope>NUCLEOTIDE SEQUENCE [LARGE SCALE GENOMIC DNA]</scope>
    <source>
        <strain evidence="2">cv. AL8/78</strain>
    </source>
</reference>
<reference evidence="1" key="3">
    <citation type="journal article" date="2017" name="Nature">
        <title>Genome sequence of the progenitor of the wheat D genome Aegilops tauschii.</title>
        <authorList>
            <person name="Luo M.C."/>
            <person name="Gu Y.Q."/>
            <person name="Puiu D."/>
            <person name="Wang H."/>
            <person name="Twardziok S.O."/>
            <person name="Deal K.R."/>
            <person name="Huo N."/>
            <person name="Zhu T."/>
            <person name="Wang L."/>
            <person name="Wang Y."/>
            <person name="McGuire P.E."/>
            <person name="Liu S."/>
            <person name="Long H."/>
            <person name="Ramasamy R.K."/>
            <person name="Rodriguez J.C."/>
            <person name="Van S.L."/>
            <person name="Yuan L."/>
            <person name="Wang Z."/>
            <person name="Xia Z."/>
            <person name="Xiao L."/>
            <person name="Anderson O.D."/>
            <person name="Ouyang S."/>
            <person name="Liang Y."/>
            <person name="Zimin A.V."/>
            <person name="Pertea G."/>
            <person name="Qi P."/>
            <person name="Bennetzen J.L."/>
            <person name="Dai X."/>
            <person name="Dawson M.W."/>
            <person name="Muller H.G."/>
            <person name="Kugler K."/>
            <person name="Rivarola-Duarte L."/>
            <person name="Spannagl M."/>
            <person name="Mayer K.F.X."/>
            <person name="Lu F.H."/>
            <person name="Bevan M.W."/>
            <person name="Leroy P."/>
            <person name="Li P."/>
            <person name="You F.M."/>
            <person name="Sun Q."/>
            <person name="Liu Z."/>
            <person name="Lyons E."/>
            <person name="Wicker T."/>
            <person name="Salzberg S.L."/>
            <person name="Devos K.M."/>
            <person name="Dvorak J."/>
        </authorList>
    </citation>
    <scope>NUCLEOTIDE SEQUENCE [LARGE SCALE GENOMIC DNA]</scope>
    <source>
        <strain evidence="1">cv. AL8/78</strain>
    </source>
</reference>
<name>A0A452XZE5_AEGTS</name>
<dbReference type="AlphaFoldDB" id="A0A452XZE5"/>
<reference evidence="2" key="1">
    <citation type="journal article" date="2014" name="Science">
        <title>Ancient hybridizations among the ancestral genomes of bread wheat.</title>
        <authorList>
            <consortium name="International Wheat Genome Sequencing Consortium,"/>
            <person name="Marcussen T."/>
            <person name="Sandve S.R."/>
            <person name="Heier L."/>
            <person name="Spannagl M."/>
            <person name="Pfeifer M."/>
            <person name="Jakobsen K.S."/>
            <person name="Wulff B.B."/>
            <person name="Steuernagel B."/>
            <person name="Mayer K.F."/>
            <person name="Olsen O.A."/>
        </authorList>
    </citation>
    <scope>NUCLEOTIDE SEQUENCE [LARGE SCALE GENOMIC DNA]</scope>
    <source>
        <strain evidence="2">cv. AL8/78</strain>
    </source>
</reference>
<dbReference type="Gramene" id="AET1Gv20230600.13">
    <property type="protein sequence ID" value="AET1Gv20230600.13"/>
    <property type="gene ID" value="AET1Gv20230600"/>
</dbReference>
<keyword evidence="2" id="KW-1185">Reference proteome</keyword>
<dbReference type="Proteomes" id="UP000015105">
    <property type="component" value="Chromosome 1D"/>
</dbReference>